<keyword evidence="1" id="KW-0863">Zinc-finger</keyword>
<dbReference type="InterPro" id="IPR000315">
    <property type="entry name" value="Znf_B-box"/>
</dbReference>
<keyword evidence="1" id="KW-0862">Zinc</keyword>
<dbReference type="InterPro" id="IPR047153">
    <property type="entry name" value="TRIM45/56/19-like"/>
</dbReference>
<feature type="domain" description="B box-type" evidence="2">
    <location>
        <begin position="66"/>
        <end position="106"/>
    </location>
</feature>
<feature type="domain" description="B box-type" evidence="2">
    <location>
        <begin position="13"/>
        <end position="58"/>
    </location>
</feature>
<accession>A0AA88XDX3</accession>
<dbReference type="SUPFAM" id="SSF57845">
    <property type="entry name" value="B-box zinc-binding domain"/>
    <property type="match status" value="1"/>
</dbReference>
<evidence type="ECO:0000259" key="2">
    <source>
        <dbReference type="PROSITE" id="PS50119"/>
    </source>
</evidence>
<comment type="caution">
    <text evidence="3">The sequence shown here is derived from an EMBL/GenBank/DDBJ whole genome shotgun (WGS) entry which is preliminary data.</text>
</comment>
<keyword evidence="4" id="KW-1185">Reference proteome</keyword>
<sequence length="368" mass="41637">MAESSSDNLEQAQKPVPCDVCEEEIPGTYYCINCKKTLCEECEKFHKKFTSDHNVVLRSKVGDIDELILMCSDHDKKATFHCEVCNIPVCGKCVTGEHQGHKMADLDETINRKKKILQSDVDEIKKDILPTLLHEKEKINTEKASYKQTCEEIRKEIESENEGFIEKISRVHNERLENLSCTMGDSMKIFDKCSKETESKIYLCEEVLSKRVAAIEKDSFSSIMQLAKQRVSLAEMKCESKLPKPPTHLPLNLRDVLSSSLLTPALQATPAIISKFDSPFKRSASICITKEGNVWLGGIDSREVVMVDIIGHVLRRKRTRLRINGLAVMENGHVIISPPGDDSSSVRKLLEDNEQTIFNAFPLFTEFQ</sequence>
<dbReference type="GO" id="GO:0008270">
    <property type="term" value="F:zinc ion binding"/>
    <property type="evidence" value="ECO:0007669"/>
    <property type="project" value="UniProtKB-KW"/>
</dbReference>
<name>A0AA88XDX3_PINIB</name>
<dbReference type="EMBL" id="VSWD01000014">
    <property type="protein sequence ID" value="KAK3083171.1"/>
    <property type="molecule type" value="Genomic_DNA"/>
</dbReference>
<organism evidence="3 4">
    <name type="scientific">Pinctada imbricata</name>
    <name type="common">Atlantic pearl-oyster</name>
    <name type="synonym">Pinctada martensii</name>
    <dbReference type="NCBI Taxonomy" id="66713"/>
    <lineage>
        <taxon>Eukaryota</taxon>
        <taxon>Metazoa</taxon>
        <taxon>Spiralia</taxon>
        <taxon>Lophotrochozoa</taxon>
        <taxon>Mollusca</taxon>
        <taxon>Bivalvia</taxon>
        <taxon>Autobranchia</taxon>
        <taxon>Pteriomorphia</taxon>
        <taxon>Pterioida</taxon>
        <taxon>Pterioidea</taxon>
        <taxon>Pteriidae</taxon>
        <taxon>Pinctada</taxon>
    </lineage>
</organism>
<dbReference type="Proteomes" id="UP001186944">
    <property type="component" value="Unassembled WGS sequence"/>
</dbReference>
<evidence type="ECO:0000313" key="3">
    <source>
        <dbReference type="EMBL" id="KAK3083171.1"/>
    </source>
</evidence>
<protein>
    <recommendedName>
        <fullName evidence="2">B box-type domain-containing protein</fullName>
    </recommendedName>
</protein>
<proteinExistence type="predicted"/>
<gene>
    <name evidence="3" type="ORF">FSP39_015672</name>
</gene>
<dbReference type="AlphaFoldDB" id="A0AA88XDX3"/>
<dbReference type="PANTHER" id="PTHR25462">
    <property type="entry name" value="BONUS, ISOFORM C-RELATED"/>
    <property type="match status" value="1"/>
</dbReference>
<reference evidence="3" key="1">
    <citation type="submission" date="2019-08" db="EMBL/GenBank/DDBJ databases">
        <title>The improved chromosome-level genome for the pearl oyster Pinctada fucata martensii using PacBio sequencing and Hi-C.</title>
        <authorList>
            <person name="Zheng Z."/>
        </authorList>
    </citation>
    <scope>NUCLEOTIDE SEQUENCE</scope>
    <source>
        <strain evidence="3">ZZ-2019</strain>
        <tissue evidence="3">Adductor muscle</tissue>
    </source>
</reference>
<evidence type="ECO:0000313" key="4">
    <source>
        <dbReference type="Proteomes" id="UP001186944"/>
    </source>
</evidence>
<dbReference type="PANTHER" id="PTHR25462:SF296">
    <property type="entry name" value="MEIOTIC P26, ISOFORM F"/>
    <property type="match status" value="1"/>
</dbReference>
<evidence type="ECO:0000256" key="1">
    <source>
        <dbReference type="PROSITE-ProRule" id="PRU00024"/>
    </source>
</evidence>
<dbReference type="SMART" id="SM00336">
    <property type="entry name" value="BBOX"/>
    <property type="match status" value="2"/>
</dbReference>
<dbReference type="GO" id="GO:0061630">
    <property type="term" value="F:ubiquitin protein ligase activity"/>
    <property type="evidence" value="ECO:0007669"/>
    <property type="project" value="TreeGrafter"/>
</dbReference>
<dbReference type="Gene3D" id="3.30.160.60">
    <property type="entry name" value="Classic Zinc Finger"/>
    <property type="match status" value="1"/>
</dbReference>
<dbReference type="PROSITE" id="PS50119">
    <property type="entry name" value="ZF_BBOX"/>
    <property type="match status" value="2"/>
</dbReference>
<dbReference type="Pfam" id="PF00643">
    <property type="entry name" value="zf-B_box"/>
    <property type="match status" value="1"/>
</dbReference>
<keyword evidence="1" id="KW-0479">Metal-binding</keyword>